<reference evidence="16 17" key="1">
    <citation type="submission" date="2014-11" db="EMBL/GenBank/DDBJ databases">
        <title>Pan-genome of Gallibacterium spp.</title>
        <authorList>
            <person name="Kudirkiene E."/>
            <person name="Bojesen A.M."/>
        </authorList>
    </citation>
    <scope>NUCLEOTIDE SEQUENCE [LARGE SCALE GENOMIC DNA]</scope>
    <source>
        <strain evidence="16 17">Gerl. 2740/89</strain>
    </source>
</reference>
<evidence type="ECO:0000259" key="15">
    <source>
        <dbReference type="PROSITE" id="PS50862"/>
    </source>
</evidence>
<comment type="similarity">
    <text evidence="2 13">Belongs to the class-II aminoacyl-tRNA synthetase family.</text>
</comment>
<comment type="subunit">
    <text evidence="3 13">Homodimer.</text>
</comment>
<dbReference type="InterPro" id="IPR002313">
    <property type="entry name" value="Lys-tRNA-ligase_II"/>
</dbReference>
<dbReference type="PRINTS" id="PR00982">
    <property type="entry name" value="TRNASYNTHLYS"/>
</dbReference>
<dbReference type="GO" id="GO:0042803">
    <property type="term" value="F:protein homodimerization activity"/>
    <property type="evidence" value="ECO:0007669"/>
    <property type="project" value="UniProtKB-ARBA"/>
</dbReference>
<feature type="binding site" evidence="13">
    <location>
        <position position="419"/>
    </location>
    <ligand>
        <name>Mg(2+)</name>
        <dbReference type="ChEBI" id="CHEBI:18420"/>
        <label>2</label>
    </ligand>
</feature>
<dbReference type="CDD" id="cd04322">
    <property type="entry name" value="LysRS_N"/>
    <property type="match status" value="1"/>
</dbReference>
<comment type="cofactor">
    <cofactor evidence="13 14">
        <name>Mg(2+)</name>
        <dbReference type="ChEBI" id="CHEBI:18420"/>
    </cofactor>
    <text evidence="13 14">Binds 3 Mg(2+) ions per subunit.</text>
</comment>
<evidence type="ECO:0000256" key="3">
    <source>
        <dbReference type="ARBA" id="ARBA00011738"/>
    </source>
</evidence>
<keyword evidence="6 13" id="KW-0479">Metal-binding</keyword>
<dbReference type="SUPFAM" id="SSF50249">
    <property type="entry name" value="Nucleic acid-binding proteins"/>
    <property type="match status" value="1"/>
</dbReference>
<dbReference type="AlphaFoldDB" id="A0AB36DTW1"/>
<comment type="subcellular location">
    <subcellularLocation>
        <location evidence="1 13">Cytoplasm</location>
    </subcellularLocation>
</comment>
<evidence type="ECO:0000256" key="13">
    <source>
        <dbReference type="HAMAP-Rule" id="MF_00252"/>
    </source>
</evidence>
<organism evidence="16 17">
    <name type="scientific">Gallibacterium genomosp. 1</name>
    <dbReference type="NCBI Taxonomy" id="155515"/>
    <lineage>
        <taxon>Bacteria</taxon>
        <taxon>Pseudomonadati</taxon>
        <taxon>Pseudomonadota</taxon>
        <taxon>Gammaproteobacteria</taxon>
        <taxon>Pasteurellales</taxon>
        <taxon>Pasteurellaceae</taxon>
        <taxon>Gallibacterium</taxon>
    </lineage>
</organism>
<evidence type="ECO:0000256" key="7">
    <source>
        <dbReference type="ARBA" id="ARBA00022741"/>
    </source>
</evidence>
<dbReference type="FunFam" id="3.30.930.10:FF:000001">
    <property type="entry name" value="Lysine--tRNA ligase"/>
    <property type="match status" value="1"/>
</dbReference>
<proteinExistence type="inferred from homology"/>
<keyword evidence="11 13" id="KW-0030">Aminoacyl-tRNA synthetase</keyword>
<feature type="binding site" evidence="13">
    <location>
        <position position="419"/>
    </location>
    <ligand>
        <name>Mg(2+)</name>
        <dbReference type="ChEBI" id="CHEBI:18420"/>
        <label>1</label>
    </ligand>
</feature>
<dbReference type="InterPro" id="IPR004365">
    <property type="entry name" value="NA-bd_OB_tRNA"/>
</dbReference>
<dbReference type="GO" id="GO:0005829">
    <property type="term" value="C:cytosol"/>
    <property type="evidence" value="ECO:0007669"/>
    <property type="project" value="UniProtKB-ARBA"/>
</dbReference>
<dbReference type="NCBIfam" id="TIGR00499">
    <property type="entry name" value="lysS_bact"/>
    <property type="match status" value="1"/>
</dbReference>
<evidence type="ECO:0000256" key="14">
    <source>
        <dbReference type="RuleBase" id="RU000336"/>
    </source>
</evidence>
<dbReference type="HAMAP" id="MF_00252">
    <property type="entry name" value="Lys_tRNA_synth_class2"/>
    <property type="match status" value="1"/>
</dbReference>
<feature type="binding site" evidence="13">
    <location>
        <position position="412"/>
    </location>
    <ligand>
        <name>Mg(2+)</name>
        <dbReference type="ChEBI" id="CHEBI:18420"/>
        <label>1</label>
    </ligand>
</feature>
<evidence type="ECO:0000256" key="12">
    <source>
        <dbReference type="ARBA" id="ARBA00048573"/>
    </source>
</evidence>
<evidence type="ECO:0000256" key="6">
    <source>
        <dbReference type="ARBA" id="ARBA00022723"/>
    </source>
</evidence>
<evidence type="ECO:0000256" key="1">
    <source>
        <dbReference type="ARBA" id="ARBA00004496"/>
    </source>
</evidence>
<dbReference type="FunFam" id="2.40.50.140:FF:000024">
    <property type="entry name" value="Lysine--tRNA ligase"/>
    <property type="match status" value="1"/>
</dbReference>
<dbReference type="InterPro" id="IPR018149">
    <property type="entry name" value="Lys-tRNA-synth_II_C"/>
</dbReference>
<dbReference type="EMBL" id="JTJQ01000039">
    <property type="protein sequence ID" value="OBW98764.1"/>
    <property type="molecule type" value="Genomic_DNA"/>
</dbReference>
<dbReference type="GO" id="GO:0000287">
    <property type="term" value="F:magnesium ion binding"/>
    <property type="evidence" value="ECO:0007669"/>
    <property type="project" value="UniProtKB-UniRule"/>
</dbReference>
<keyword evidence="8 13" id="KW-0067">ATP-binding</keyword>
<dbReference type="GO" id="GO:0005524">
    <property type="term" value="F:ATP binding"/>
    <property type="evidence" value="ECO:0007669"/>
    <property type="project" value="UniProtKB-UniRule"/>
</dbReference>
<evidence type="ECO:0000256" key="10">
    <source>
        <dbReference type="ARBA" id="ARBA00022917"/>
    </source>
</evidence>
<keyword evidence="7 13" id="KW-0547">Nucleotide-binding</keyword>
<dbReference type="GO" id="GO:0006430">
    <property type="term" value="P:lysyl-tRNA aminoacylation"/>
    <property type="evidence" value="ECO:0007669"/>
    <property type="project" value="UniProtKB-UniRule"/>
</dbReference>
<evidence type="ECO:0000313" key="17">
    <source>
        <dbReference type="Proteomes" id="UP000092594"/>
    </source>
</evidence>
<evidence type="ECO:0000256" key="5">
    <source>
        <dbReference type="ARBA" id="ARBA00022598"/>
    </source>
</evidence>
<dbReference type="InterPro" id="IPR004364">
    <property type="entry name" value="Aa-tRNA-synt_II"/>
</dbReference>
<dbReference type="InterPro" id="IPR034762">
    <property type="entry name" value="Lys-tRNA-ligase_II_bac/euk"/>
</dbReference>
<dbReference type="InterPro" id="IPR012340">
    <property type="entry name" value="NA-bd_OB-fold"/>
</dbReference>
<dbReference type="GO" id="GO:0000049">
    <property type="term" value="F:tRNA binding"/>
    <property type="evidence" value="ECO:0007669"/>
    <property type="project" value="TreeGrafter"/>
</dbReference>
<evidence type="ECO:0000256" key="9">
    <source>
        <dbReference type="ARBA" id="ARBA00022842"/>
    </source>
</evidence>
<dbReference type="PROSITE" id="PS50862">
    <property type="entry name" value="AA_TRNA_LIGASE_II"/>
    <property type="match status" value="1"/>
</dbReference>
<keyword evidence="5 13" id="KW-0436">Ligase</keyword>
<dbReference type="GO" id="GO:0004824">
    <property type="term" value="F:lysine-tRNA ligase activity"/>
    <property type="evidence" value="ECO:0007669"/>
    <property type="project" value="UniProtKB-UniRule"/>
</dbReference>
<evidence type="ECO:0000256" key="4">
    <source>
        <dbReference type="ARBA" id="ARBA00022490"/>
    </source>
</evidence>
<gene>
    <name evidence="13 16" type="primary">lysS</name>
    <name evidence="16" type="ORF">QV05_10380</name>
</gene>
<keyword evidence="9 13" id="KW-0460">Magnesium</keyword>
<keyword evidence="4 13" id="KW-0963">Cytoplasm</keyword>
<dbReference type="Gene3D" id="2.40.50.140">
    <property type="entry name" value="Nucleic acid-binding proteins"/>
    <property type="match status" value="1"/>
</dbReference>
<name>A0AB36DTW1_9PAST</name>
<dbReference type="SUPFAM" id="SSF55681">
    <property type="entry name" value="Class II aaRS and biotin synthetases"/>
    <property type="match status" value="1"/>
</dbReference>
<comment type="caution">
    <text evidence="16">The sequence shown here is derived from an EMBL/GenBank/DDBJ whole genome shotgun (WGS) entry which is preliminary data.</text>
</comment>
<comment type="catalytic activity">
    <reaction evidence="12 13 14">
        <text>tRNA(Lys) + L-lysine + ATP = L-lysyl-tRNA(Lys) + AMP + diphosphate</text>
        <dbReference type="Rhea" id="RHEA:20792"/>
        <dbReference type="Rhea" id="RHEA-COMP:9696"/>
        <dbReference type="Rhea" id="RHEA-COMP:9697"/>
        <dbReference type="ChEBI" id="CHEBI:30616"/>
        <dbReference type="ChEBI" id="CHEBI:32551"/>
        <dbReference type="ChEBI" id="CHEBI:33019"/>
        <dbReference type="ChEBI" id="CHEBI:78442"/>
        <dbReference type="ChEBI" id="CHEBI:78529"/>
        <dbReference type="ChEBI" id="CHEBI:456215"/>
        <dbReference type="EC" id="6.1.1.6"/>
    </reaction>
</comment>
<evidence type="ECO:0000256" key="8">
    <source>
        <dbReference type="ARBA" id="ARBA00022840"/>
    </source>
</evidence>
<dbReference type="PIRSF" id="PIRSF039101">
    <property type="entry name" value="LysRS2"/>
    <property type="match status" value="1"/>
</dbReference>
<dbReference type="PANTHER" id="PTHR42918:SF15">
    <property type="entry name" value="LYSINE--TRNA LIGASE, CHLOROPLASTIC_MITOCHONDRIAL"/>
    <property type="match status" value="1"/>
</dbReference>
<dbReference type="Gene3D" id="3.30.930.10">
    <property type="entry name" value="Bira Bifunctional Protein, Domain 2"/>
    <property type="match status" value="1"/>
</dbReference>
<evidence type="ECO:0000256" key="2">
    <source>
        <dbReference type="ARBA" id="ARBA00008226"/>
    </source>
</evidence>
<evidence type="ECO:0000256" key="11">
    <source>
        <dbReference type="ARBA" id="ARBA00023146"/>
    </source>
</evidence>
<dbReference type="Pfam" id="PF00152">
    <property type="entry name" value="tRNA-synt_2"/>
    <property type="match status" value="1"/>
</dbReference>
<keyword evidence="17" id="KW-1185">Reference proteome</keyword>
<dbReference type="NCBIfam" id="NF001756">
    <property type="entry name" value="PRK00484.1"/>
    <property type="match status" value="1"/>
</dbReference>
<dbReference type="RefSeq" id="WP_065231639.1">
    <property type="nucleotide sequence ID" value="NZ_JTJP01000044.1"/>
</dbReference>
<sequence>MTEHTQELDLNGEMLARREKLATLRQKGNAFPNTFRRDSLAGDLHQQYENEDGEVLKEKAIPVSVAGRIMTRRKMGKASFITLQDMSGKIQLYVARDLLPEGVYEEIMAMLDLGDIVGAKGTLFKTKTNELTVRCTALELLTKALRPLPDKFHGLADQEMRYRQRYLDLISNEESRRTFIIRSKVIAGIREYFIGKGFIEVETPMLQVIPGGAAARPFITHHNALDIDMYLRIAPELYLKRLVVGGFERVFELNRNFRNEGVSVRHNPEFTMIEYYQAYADYHDLMDNTEELLRKLALDILDTTIVPYGEYEFDFGKPFERITMHDAVLKYGADKGIVKEDLYDFERAKVVAQKLGIEIQKSWGLGSLVNAIFEEIAEHHLIQPTFLMAHPAEISPLARRNDENPEVTDRFELFIGGREIGNGFSELNDAEDQNERFNAQVAAKEAGDDEAMFKDEDFVVALEHGLPPTAGEGLGIDRLAMLFANAESIRDVILFPAMKHKS</sequence>
<dbReference type="EC" id="6.1.1.6" evidence="13"/>
<accession>A0AB36DTW1</accession>
<dbReference type="InterPro" id="IPR006195">
    <property type="entry name" value="aa-tRNA-synth_II"/>
</dbReference>
<dbReference type="InterPro" id="IPR045864">
    <property type="entry name" value="aa-tRNA-synth_II/BPL/LPL"/>
</dbReference>
<dbReference type="PANTHER" id="PTHR42918">
    <property type="entry name" value="LYSYL-TRNA SYNTHETASE"/>
    <property type="match status" value="1"/>
</dbReference>
<feature type="domain" description="Aminoacyl-transfer RNA synthetases class-II family profile" evidence="15">
    <location>
        <begin position="179"/>
        <end position="496"/>
    </location>
</feature>
<protein>
    <recommendedName>
        <fullName evidence="13">Lysine--tRNA ligase</fullName>
        <ecNumber evidence="13">6.1.1.6</ecNumber>
    </recommendedName>
    <alternativeName>
        <fullName evidence="13">Lysyl-tRNA synthetase</fullName>
        <shortName evidence="13">LysRS</shortName>
    </alternativeName>
</protein>
<dbReference type="InterPro" id="IPR044136">
    <property type="entry name" value="Lys-tRNA-ligase_II_N"/>
</dbReference>
<dbReference type="Pfam" id="PF01336">
    <property type="entry name" value="tRNA_anti-codon"/>
    <property type="match status" value="1"/>
</dbReference>
<dbReference type="CDD" id="cd00775">
    <property type="entry name" value="LysRS_core"/>
    <property type="match status" value="1"/>
</dbReference>
<keyword evidence="10 13" id="KW-0648">Protein biosynthesis</keyword>
<evidence type="ECO:0000313" key="16">
    <source>
        <dbReference type="EMBL" id="OBW98764.1"/>
    </source>
</evidence>
<dbReference type="Proteomes" id="UP000092594">
    <property type="component" value="Unassembled WGS sequence"/>
</dbReference>